<reference evidence="2" key="1">
    <citation type="submission" date="2005-09" db="EMBL/GenBank/DDBJ databases">
        <authorList>
            <person name="Mural R.J."/>
            <person name="Li P.W."/>
            <person name="Adams M.D."/>
            <person name="Amanatides P.G."/>
            <person name="Baden-Tillson H."/>
            <person name="Barnstead M."/>
            <person name="Chin S.H."/>
            <person name="Dew I."/>
            <person name="Evans C.A."/>
            <person name="Ferriera S."/>
            <person name="Flanigan M."/>
            <person name="Fosler C."/>
            <person name="Glodek A."/>
            <person name="Gu Z."/>
            <person name="Holt R.A."/>
            <person name="Jennings D."/>
            <person name="Kraft C.L."/>
            <person name="Lu F."/>
            <person name="Nguyen T."/>
            <person name="Nusskern D.R."/>
            <person name="Pfannkoch C.M."/>
            <person name="Sitter C."/>
            <person name="Sutton G.G."/>
            <person name="Venter J.C."/>
            <person name="Wang Z."/>
            <person name="Woodage T."/>
            <person name="Zheng X.H."/>
            <person name="Zhong F."/>
        </authorList>
    </citation>
    <scope>NUCLEOTIDE SEQUENCE [LARGE SCALE GENOMIC DNA]</scope>
    <source>
        <strain>BN</strain>
        <strain evidence="2">Sprague-Dawley</strain>
    </source>
</reference>
<accession>A6K245</accession>
<dbReference type="Proteomes" id="UP000234681">
    <property type="component" value="Chromosome 4"/>
</dbReference>
<protein>
    <submittedName>
        <fullName evidence="1">RCG41052</fullName>
    </submittedName>
</protein>
<gene>
    <name evidence="1" type="ORF">rCG_41052</name>
</gene>
<evidence type="ECO:0000313" key="1">
    <source>
        <dbReference type="EMBL" id="EDL84327.1"/>
    </source>
</evidence>
<evidence type="ECO:0000313" key="2">
    <source>
        <dbReference type="Proteomes" id="UP000234681"/>
    </source>
</evidence>
<dbReference type="AlphaFoldDB" id="A6K245"/>
<sequence>MLSSLGAGEMDRWAAALNALPEVRGWIPSSHMEAHTLQLRDLTSTHRQTCRQKFNVCKIKINRYIQIIYLLYTNKK</sequence>
<organism evidence="1 2">
    <name type="scientific">Rattus norvegicus</name>
    <name type="common">Rat</name>
    <dbReference type="NCBI Taxonomy" id="10116"/>
    <lineage>
        <taxon>Eukaryota</taxon>
        <taxon>Metazoa</taxon>
        <taxon>Chordata</taxon>
        <taxon>Craniata</taxon>
        <taxon>Vertebrata</taxon>
        <taxon>Euteleostomi</taxon>
        <taxon>Mammalia</taxon>
        <taxon>Eutheria</taxon>
        <taxon>Euarchontoglires</taxon>
        <taxon>Glires</taxon>
        <taxon>Rodentia</taxon>
        <taxon>Myomorpha</taxon>
        <taxon>Muroidea</taxon>
        <taxon>Muridae</taxon>
        <taxon>Murinae</taxon>
        <taxon>Rattus</taxon>
    </lineage>
</organism>
<dbReference type="EMBL" id="CH474013">
    <property type="protein sequence ID" value="EDL84327.1"/>
    <property type="molecule type" value="Genomic_DNA"/>
</dbReference>
<name>A6K245_RAT</name>
<proteinExistence type="predicted"/>